<dbReference type="InterPro" id="IPR058999">
    <property type="entry name" value="EIF3CL_C"/>
</dbReference>
<feature type="region of interest" description="Disordered" evidence="7">
    <location>
        <begin position="174"/>
        <end position="244"/>
    </location>
</feature>
<feature type="compositionally biased region" description="Acidic residues" evidence="7">
    <location>
        <begin position="210"/>
        <end position="231"/>
    </location>
</feature>
<dbReference type="GO" id="GO:0031369">
    <property type="term" value="F:translation initiation factor binding"/>
    <property type="evidence" value="ECO:0007669"/>
    <property type="project" value="InterPro"/>
</dbReference>
<dbReference type="HAMAP" id="MF_03002">
    <property type="entry name" value="eIF3c"/>
    <property type="match status" value="1"/>
</dbReference>
<dbReference type="SMART" id="SM00088">
    <property type="entry name" value="PINT"/>
    <property type="match status" value="1"/>
</dbReference>
<keyword evidence="3" id="KW-0597">Phosphoprotein</keyword>
<dbReference type="InterPro" id="IPR008905">
    <property type="entry name" value="EIF3C_N_dom"/>
</dbReference>
<evidence type="ECO:0000259" key="8">
    <source>
        <dbReference type="PROSITE" id="PS50250"/>
    </source>
</evidence>
<dbReference type="AlphaFoldDB" id="A0AAW0IIA1"/>
<dbReference type="InterPro" id="IPR027516">
    <property type="entry name" value="EIF3C"/>
</dbReference>
<evidence type="ECO:0000256" key="6">
    <source>
        <dbReference type="HAMAP-Rule" id="MF_03002"/>
    </source>
</evidence>
<comment type="function">
    <text evidence="5">Component of the eukaryotic translation initiation factor 3 (eIF-3) complex, which is required for several steps in the initiation of protein synthesis. The eIF-3 complex associates with the 40S ribosome and facilitates the recruitment of eIF-1, eIF-1A, eIF-2:GTP:methionyl-tRNAi and eIF-5 to form the 43S pre-initiation complex (43S PIC). The eIF-3 complex stimulates mRNA recruitment to the 43S PIC and scanning of the mRNA for AUG recognition. The eIF-3 complex is also required for disassembly and recycling of post-termination ribosomal complexes and subsequently prevents premature joining of the 40S and 60S ribosomal subunits prior to initiation. The eIF-3 complex specifically targets and initiates translation of a subset of mRNAs involved in cell proliferation, including cell cycling, differentiation and apoptosis, and uses different modes of RNA stem-loop binding to exert either translational activation or repression.</text>
</comment>
<dbReference type="FunFam" id="1.10.10.10:FF:000461">
    <property type="entry name" value="Eukaryotic translation initiation factor 3 subunit C"/>
    <property type="match status" value="1"/>
</dbReference>
<dbReference type="InterPro" id="IPR036390">
    <property type="entry name" value="WH_DNA-bd_sf"/>
</dbReference>
<dbReference type="EMBL" id="PKMF04001130">
    <property type="protein sequence ID" value="KAK7814137.1"/>
    <property type="molecule type" value="Genomic_DNA"/>
</dbReference>
<keyword evidence="4 6" id="KW-0648">Protein biosynthesis</keyword>
<feature type="compositionally biased region" description="Low complexity" evidence="7">
    <location>
        <begin position="145"/>
        <end position="156"/>
    </location>
</feature>
<dbReference type="InterPro" id="IPR000717">
    <property type="entry name" value="PCI_dom"/>
</dbReference>
<dbReference type="GO" id="GO:0001732">
    <property type="term" value="P:formation of cytoplasmic translation initiation complex"/>
    <property type="evidence" value="ECO:0007669"/>
    <property type="project" value="UniProtKB-UniRule"/>
</dbReference>
<comment type="subcellular location">
    <subcellularLocation>
        <location evidence="6">Cytoplasm</location>
    </subcellularLocation>
</comment>
<proteinExistence type="inferred from homology"/>
<accession>A0AAW0IIA1</accession>
<dbReference type="GO" id="GO:0016282">
    <property type="term" value="C:eukaryotic 43S preinitiation complex"/>
    <property type="evidence" value="ECO:0007669"/>
    <property type="project" value="UniProtKB-UniRule"/>
</dbReference>
<dbReference type="PANTHER" id="PTHR13937">
    <property type="entry name" value="EUKARYOTIC TRANSLATION INITATION FACTOR 3, SUBUNIT 8 EIF3S8 -RELATED"/>
    <property type="match status" value="1"/>
</dbReference>
<feature type="region of interest" description="Disordered" evidence="7">
    <location>
        <begin position="831"/>
        <end position="930"/>
    </location>
</feature>
<organism evidence="9 10">
    <name type="scientific">Quercus suber</name>
    <name type="common">Cork oak</name>
    <dbReference type="NCBI Taxonomy" id="58331"/>
    <lineage>
        <taxon>Eukaryota</taxon>
        <taxon>Viridiplantae</taxon>
        <taxon>Streptophyta</taxon>
        <taxon>Embryophyta</taxon>
        <taxon>Tracheophyta</taxon>
        <taxon>Spermatophyta</taxon>
        <taxon>Magnoliopsida</taxon>
        <taxon>eudicotyledons</taxon>
        <taxon>Gunneridae</taxon>
        <taxon>Pentapetalae</taxon>
        <taxon>rosids</taxon>
        <taxon>fabids</taxon>
        <taxon>Fagales</taxon>
        <taxon>Fagaceae</taxon>
        <taxon>Quercus</taxon>
    </lineage>
</organism>
<comment type="caution">
    <text evidence="9">The sequence shown here is derived from an EMBL/GenBank/DDBJ whole genome shotgun (WGS) entry which is preliminary data.</text>
</comment>
<dbReference type="GO" id="GO:0003723">
    <property type="term" value="F:RNA binding"/>
    <property type="evidence" value="ECO:0007669"/>
    <property type="project" value="InterPro"/>
</dbReference>
<comment type="function">
    <text evidence="6">Component of the eukaryotic translation initiation factor 3 (eIF-3) complex, which is involved in protein synthesis of a specialized repertoire of mRNAs and, together with other initiation factors, stimulates binding of mRNA and methionyl-tRNAi to the 40S ribosome. The eIF-3 complex specifically targets and initiates translation of a subset of mRNAs involved in cell proliferation.</text>
</comment>
<dbReference type="Pfam" id="PF26569">
    <property type="entry name" value="EIF3CL_C"/>
    <property type="match status" value="1"/>
</dbReference>
<gene>
    <name evidence="9" type="primary">TIF3C1_0</name>
    <name evidence="9" type="ORF">CFP56_003819</name>
</gene>
<evidence type="ECO:0000256" key="5">
    <source>
        <dbReference type="ARBA" id="ARBA00057041"/>
    </source>
</evidence>
<dbReference type="PROSITE" id="PS50250">
    <property type="entry name" value="PCI"/>
    <property type="match status" value="1"/>
</dbReference>
<feature type="compositionally biased region" description="Basic and acidic residues" evidence="7">
    <location>
        <begin position="232"/>
        <end position="244"/>
    </location>
</feature>
<dbReference type="GO" id="GO:0003743">
    <property type="term" value="F:translation initiation factor activity"/>
    <property type="evidence" value="ECO:0007669"/>
    <property type="project" value="UniProtKB-UniRule"/>
</dbReference>
<feature type="compositionally biased region" description="Gly residues" evidence="7">
    <location>
        <begin position="865"/>
        <end position="880"/>
    </location>
</feature>
<evidence type="ECO:0000256" key="2">
    <source>
        <dbReference type="ARBA" id="ARBA00022540"/>
    </source>
</evidence>
<comment type="subunit">
    <text evidence="6">Component of the eukaryotic translation initiation factor 3 (eIF-3) complex.</text>
</comment>
<feature type="compositionally biased region" description="Basic and acidic residues" evidence="7">
    <location>
        <begin position="56"/>
        <end position="68"/>
    </location>
</feature>
<evidence type="ECO:0000313" key="10">
    <source>
        <dbReference type="Proteomes" id="UP000237347"/>
    </source>
</evidence>
<dbReference type="PANTHER" id="PTHR13937:SF0">
    <property type="entry name" value="EUKARYOTIC TRANSLATION INITIATION FACTOR 3 SUBUNIT C-RELATED"/>
    <property type="match status" value="1"/>
</dbReference>
<evidence type="ECO:0000313" key="9">
    <source>
        <dbReference type="EMBL" id="KAK7814137.1"/>
    </source>
</evidence>
<dbReference type="Pfam" id="PF05470">
    <property type="entry name" value="eIF-3c_N"/>
    <property type="match status" value="1"/>
</dbReference>
<reference evidence="9 10" key="1">
    <citation type="journal article" date="2018" name="Sci. Data">
        <title>The draft genome sequence of cork oak.</title>
        <authorList>
            <person name="Ramos A.M."/>
            <person name="Usie A."/>
            <person name="Barbosa P."/>
            <person name="Barros P.M."/>
            <person name="Capote T."/>
            <person name="Chaves I."/>
            <person name="Simoes F."/>
            <person name="Abreu I."/>
            <person name="Carrasquinho I."/>
            <person name="Faro C."/>
            <person name="Guimaraes J.B."/>
            <person name="Mendonca D."/>
            <person name="Nobrega F."/>
            <person name="Rodrigues L."/>
            <person name="Saibo N.J.M."/>
            <person name="Varela M.C."/>
            <person name="Egas C."/>
            <person name="Matos J."/>
            <person name="Miguel C.M."/>
            <person name="Oliveira M.M."/>
            <person name="Ricardo C.P."/>
            <person name="Goncalves S."/>
        </authorList>
    </citation>
    <scope>NUCLEOTIDE SEQUENCE [LARGE SCALE GENOMIC DNA]</scope>
    <source>
        <strain evidence="10">cv. HL8</strain>
    </source>
</reference>
<evidence type="ECO:0000256" key="3">
    <source>
        <dbReference type="ARBA" id="ARBA00022553"/>
    </source>
</evidence>
<keyword evidence="2 6" id="KW-0396">Initiation factor</keyword>
<feature type="compositionally biased region" description="Acidic residues" evidence="7">
    <location>
        <begin position="178"/>
        <end position="201"/>
    </location>
</feature>
<evidence type="ECO:0000256" key="1">
    <source>
        <dbReference type="ARBA" id="ARBA00022490"/>
    </source>
</evidence>
<feature type="region of interest" description="Disordered" evidence="7">
    <location>
        <begin position="137"/>
        <end position="160"/>
    </location>
</feature>
<evidence type="ECO:0000256" key="7">
    <source>
        <dbReference type="SAM" id="MobiDB-lite"/>
    </source>
</evidence>
<name>A0AAW0IIA1_QUESU</name>
<dbReference type="Gene3D" id="1.10.10.10">
    <property type="entry name" value="Winged helix-like DNA-binding domain superfamily/Winged helix DNA-binding domain"/>
    <property type="match status" value="1"/>
</dbReference>
<dbReference type="GO" id="GO:0005852">
    <property type="term" value="C:eukaryotic translation initiation factor 3 complex"/>
    <property type="evidence" value="ECO:0007669"/>
    <property type="project" value="UniProtKB-UniRule"/>
</dbReference>
<dbReference type="SUPFAM" id="SSF46785">
    <property type="entry name" value="Winged helix' DNA-binding domain"/>
    <property type="match status" value="1"/>
</dbReference>
<feature type="region of interest" description="Disordered" evidence="7">
    <location>
        <begin position="1"/>
        <end position="68"/>
    </location>
</feature>
<dbReference type="GO" id="GO:0033290">
    <property type="term" value="C:eukaryotic 48S preinitiation complex"/>
    <property type="evidence" value="ECO:0007669"/>
    <property type="project" value="UniProtKB-UniRule"/>
</dbReference>
<comment type="similarity">
    <text evidence="6">Belongs to the eIF-3 subunit C family.</text>
</comment>
<dbReference type="InterPro" id="IPR036388">
    <property type="entry name" value="WH-like_DNA-bd_sf"/>
</dbReference>
<keyword evidence="1 6" id="KW-0963">Cytoplasm</keyword>
<keyword evidence="10" id="KW-1185">Reference proteome</keyword>
<sequence length="949" mass="107365">MASRFWTSQGGSDSEDDDSDYGDEIENEVSADAGNVGNNMKNKYIDDGNDSDGDDSDGKKRVVRSAKDKRFEEMSATVDQMKNAMKINDWVSLQESFDKINKQLEKVMRVTESEKVPNLYIKTLVMLEDFLSQTLANKDAKKKMSSSNAKALNSMKQKLKKNNKQYEDMIIKCRENLESEEERDEDEDEDEDEETDSEIEEDPTKIEFKDSEDEDDDDDDKFGDSQDDDDGQWEKKMSKKDKLMDKQFKNPSEITWDTVNKKFKEVVAARGRKGTGRFEQVEQLTFLTKVAKTPAQKLEILFSVVSAQFDVNPGLNGYMPINVWKKCVQNMLVILDILVQYPNIVVDDMVEPDENETQKGPEYNGTIRVWGNLVAFVEKIDTEFFKSLQCIDPHTREYVERLRDEPMFSVLAQNVQDYLERVGNLKAAAKVALKRVELIYYKPQEVYDAMRKLAEQTGDGDNGEAGEEPKVIEESRGPSAFVVTPELVPRKATFPTNSRTHMDFLVSLIYKFGDERTKARSMLCDIYHHALLDEFSTSRDLLLMSHLQESIQHMDISTQILFNRAMAQLGLCAFRVGLITEGHGCLSELYSGGRVKELLAQGVSQSRYHEKTPEQERIERRRQMPYHMHINLELLEAVHLICAMLLEVPNMAANIHDAKRKVISKTFRRLLEVSERQTFTGPPENVRDHIMAASRALSKGDFEKAFDVIKSLDAWKLLRNRENVLAMLKAKIKEEALRTYLFTYSSSYDSLSLDQLTKLFDLSDAQTHSIVSKMMINEELHASWDQPTQCIVFHDVEHTRLQALAFQFTEKLSVLADSNERAIEARLGGGSLDLPQRRRENQDYAAGTAAPGGRWQENLSFTQGRQGGGTGRTGYGGGGRPFPLSQAAGGGYSRDRTGQSRGGGYQGTRYQGAAYGGSGRSAYQSGSAVRGSQIDTSTRLVSLHRGIHA</sequence>
<feature type="compositionally biased region" description="Acidic residues" evidence="7">
    <location>
        <begin position="13"/>
        <end position="29"/>
    </location>
</feature>
<dbReference type="Pfam" id="PF01399">
    <property type="entry name" value="PCI"/>
    <property type="match status" value="1"/>
</dbReference>
<evidence type="ECO:0000256" key="4">
    <source>
        <dbReference type="ARBA" id="ARBA00022917"/>
    </source>
</evidence>
<dbReference type="Proteomes" id="UP000237347">
    <property type="component" value="Unassembled WGS sequence"/>
</dbReference>
<feature type="domain" description="PCI" evidence="8">
    <location>
        <begin position="626"/>
        <end position="798"/>
    </location>
</feature>
<protein>
    <recommendedName>
        <fullName evidence="6">Eukaryotic translation initiation factor 3 subunit C</fullName>
        <shortName evidence="6">eIF3c</shortName>
    </recommendedName>
    <alternativeName>
        <fullName evidence="6">Eukaryotic translation initiation factor 3 subunit 8</fullName>
    </alternativeName>
    <alternativeName>
        <fullName evidence="6">eIF3 p110</fullName>
    </alternativeName>
</protein>